<dbReference type="SUPFAM" id="SSF52540">
    <property type="entry name" value="P-loop containing nucleoside triphosphate hydrolases"/>
    <property type="match status" value="1"/>
</dbReference>
<dbReference type="InterPro" id="IPR007111">
    <property type="entry name" value="NACHT_NTPase"/>
</dbReference>
<evidence type="ECO:0000259" key="3">
    <source>
        <dbReference type="PROSITE" id="PS50837"/>
    </source>
</evidence>
<dbReference type="PANTHER" id="PTHR10039">
    <property type="entry name" value="AMELOGENIN"/>
    <property type="match status" value="1"/>
</dbReference>
<protein>
    <submittedName>
        <fullName evidence="4">AAA-16 domain-containing protein</fullName>
    </submittedName>
</protein>
<dbReference type="AlphaFoldDB" id="A0A8H6Z6A1"/>
<dbReference type="Gene3D" id="3.40.50.300">
    <property type="entry name" value="P-loop containing nucleotide triphosphate hydrolases"/>
    <property type="match status" value="1"/>
</dbReference>
<organism evidence="4 5">
    <name type="scientific">Mycena venus</name>
    <dbReference type="NCBI Taxonomy" id="2733690"/>
    <lineage>
        <taxon>Eukaryota</taxon>
        <taxon>Fungi</taxon>
        <taxon>Dikarya</taxon>
        <taxon>Basidiomycota</taxon>
        <taxon>Agaricomycotina</taxon>
        <taxon>Agaricomycetes</taxon>
        <taxon>Agaricomycetidae</taxon>
        <taxon>Agaricales</taxon>
        <taxon>Marasmiineae</taxon>
        <taxon>Mycenaceae</taxon>
        <taxon>Mycena</taxon>
    </lineage>
</organism>
<feature type="domain" description="NACHT" evidence="3">
    <location>
        <begin position="305"/>
        <end position="452"/>
    </location>
</feature>
<feature type="region of interest" description="Disordered" evidence="2">
    <location>
        <begin position="106"/>
        <end position="143"/>
    </location>
</feature>
<dbReference type="OrthoDB" id="4760524at2759"/>
<name>A0A8H6Z6A1_9AGAR</name>
<feature type="compositionally biased region" description="Polar residues" evidence="2">
    <location>
        <begin position="109"/>
        <end position="119"/>
    </location>
</feature>
<gene>
    <name evidence="4" type="ORF">MVEN_00007500</name>
</gene>
<dbReference type="Proteomes" id="UP000620124">
    <property type="component" value="Unassembled WGS sequence"/>
</dbReference>
<keyword evidence="5" id="KW-1185">Reference proteome</keyword>
<dbReference type="PROSITE" id="PS50837">
    <property type="entry name" value="NACHT"/>
    <property type="match status" value="1"/>
</dbReference>
<keyword evidence="1" id="KW-0677">Repeat</keyword>
<dbReference type="PANTHER" id="PTHR10039:SF14">
    <property type="entry name" value="NACHT DOMAIN-CONTAINING PROTEIN"/>
    <property type="match status" value="1"/>
</dbReference>
<reference evidence="4" key="1">
    <citation type="submission" date="2020-05" db="EMBL/GenBank/DDBJ databases">
        <title>Mycena genomes resolve the evolution of fungal bioluminescence.</title>
        <authorList>
            <person name="Tsai I.J."/>
        </authorList>
    </citation>
    <scope>NUCLEOTIDE SEQUENCE</scope>
    <source>
        <strain evidence="4">CCC161011</strain>
    </source>
</reference>
<evidence type="ECO:0000313" key="5">
    <source>
        <dbReference type="Proteomes" id="UP000620124"/>
    </source>
</evidence>
<dbReference type="EMBL" id="JACAZI010000001">
    <property type="protein sequence ID" value="KAF7371527.1"/>
    <property type="molecule type" value="Genomic_DNA"/>
</dbReference>
<dbReference type="InterPro" id="IPR056884">
    <property type="entry name" value="NPHP3-like_N"/>
</dbReference>
<sequence>MPREAGESQEVNNIYISQISGGTGGAGGSGGQEGGYGGVGEGPNFRATTMNLAIQNYPPDTRLRPPLEPGGSEGAMRDLFGATRNFQREIGARYWPYAGFDPQRPISDSRASSSTQSPLALNPFSHYAPQLDPRGNFPPHSGPYQHPIDQASLDNLLLLPSQNHDFFPTFEYPDLPHSTRSIHCGAFITADTIHHRPGGTGINILHRAVALEALYDSADSFPQPRCHPETRTKMLNALYNWAIENHDDPENPEEDEGDTDNSDEDERDTDNSDEDERDIDNSDEDVEEEDYEDDNNSEDIYISRSICWLHGPAGAGKSAIMQTLCQKLQAAGQLGGAFFFKRGHATRGNSKVLFATLAYQLAEHNHDLKPLISQVVEDSPSLVARHMEVQLLKLIVEPCQSLTNSSPLILLIDGLDECETQKSQAEILQLIGNTVRNHPKAFRFLIASRTEAHIREAFDDSSFDETLDSVNVCQSFEDVKKYFNDQFARISHEHGHIMTDVPTPWPSPDVVDSLVHKSSGYFVYASTVIKFIDDKKFRPMEQLALVLGITSTDSEAPFEALDQLVSLFAERAGILSKLTDFLDYHLEKHG</sequence>
<evidence type="ECO:0000256" key="1">
    <source>
        <dbReference type="ARBA" id="ARBA00022737"/>
    </source>
</evidence>
<feature type="region of interest" description="Disordered" evidence="2">
    <location>
        <begin position="245"/>
        <end position="295"/>
    </location>
</feature>
<feature type="compositionally biased region" description="Acidic residues" evidence="2">
    <location>
        <begin position="250"/>
        <end position="295"/>
    </location>
</feature>
<evidence type="ECO:0000256" key="2">
    <source>
        <dbReference type="SAM" id="MobiDB-lite"/>
    </source>
</evidence>
<accession>A0A8H6Z6A1</accession>
<dbReference type="InterPro" id="IPR027417">
    <property type="entry name" value="P-loop_NTPase"/>
</dbReference>
<dbReference type="Pfam" id="PF24883">
    <property type="entry name" value="NPHP3_N"/>
    <property type="match status" value="1"/>
</dbReference>
<proteinExistence type="predicted"/>
<comment type="caution">
    <text evidence="4">The sequence shown here is derived from an EMBL/GenBank/DDBJ whole genome shotgun (WGS) entry which is preliminary data.</text>
</comment>
<evidence type="ECO:0000313" key="4">
    <source>
        <dbReference type="EMBL" id="KAF7371527.1"/>
    </source>
</evidence>